<evidence type="ECO:0000313" key="2">
    <source>
        <dbReference type="Proteomes" id="UP000053660"/>
    </source>
</evidence>
<reference evidence="1 2" key="1">
    <citation type="submission" date="2014-03" db="EMBL/GenBank/DDBJ databases">
        <title>Draft genome of the hookworm Oesophagostomum dentatum.</title>
        <authorList>
            <person name="Mitreva M."/>
        </authorList>
    </citation>
    <scope>NUCLEOTIDE SEQUENCE [LARGE SCALE GENOMIC DNA]</scope>
    <source>
        <strain evidence="1 2">OD-Hann</strain>
    </source>
</reference>
<evidence type="ECO:0000313" key="1">
    <source>
        <dbReference type="EMBL" id="KHJ76798.1"/>
    </source>
</evidence>
<dbReference type="Proteomes" id="UP000053660">
    <property type="component" value="Unassembled WGS sequence"/>
</dbReference>
<accession>A0A0B1RUP2</accession>
<keyword evidence="2" id="KW-1185">Reference proteome</keyword>
<dbReference type="EMBL" id="KN611399">
    <property type="protein sequence ID" value="KHJ76798.1"/>
    <property type="molecule type" value="Genomic_DNA"/>
</dbReference>
<dbReference type="AlphaFoldDB" id="A0A0B1RUP2"/>
<proteinExistence type="predicted"/>
<organism evidence="1 2">
    <name type="scientific">Oesophagostomum dentatum</name>
    <name type="common">Nodular worm</name>
    <dbReference type="NCBI Taxonomy" id="61180"/>
    <lineage>
        <taxon>Eukaryota</taxon>
        <taxon>Metazoa</taxon>
        <taxon>Ecdysozoa</taxon>
        <taxon>Nematoda</taxon>
        <taxon>Chromadorea</taxon>
        <taxon>Rhabditida</taxon>
        <taxon>Rhabditina</taxon>
        <taxon>Rhabditomorpha</taxon>
        <taxon>Strongyloidea</taxon>
        <taxon>Strongylidae</taxon>
        <taxon>Oesophagostomum</taxon>
    </lineage>
</organism>
<gene>
    <name evidence="1" type="ORF">OESDEN_23582</name>
</gene>
<protein>
    <submittedName>
        <fullName evidence="1">Uncharacterized protein</fullName>
    </submittedName>
</protein>
<sequence length="36" mass="4235">MRRNSIWMAAMLPRPFFRKSKASRNTASSKTTQEFT</sequence>
<name>A0A0B1RUP2_OESDE</name>